<evidence type="ECO:0000313" key="1">
    <source>
        <dbReference type="EMBL" id="EYB90408.1"/>
    </source>
</evidence>
<dbReference type="EMBL" id="JARK01001556">
    <property type="protein sequence ID" value="EYB90408.1"/>
    <property type="molecule type" value="Genomic_DNA"/>
</dbReference>
<dbReference type="Proteomes" id="UP000024635">
    <property type="component" value="Unassembled WGS sequence"/>
</dbReference>
<sequence>MSSSKITVEPFYSGYPPSVSIQALRRRVKSLRGLSTSDNWLRFNSFDTSQMLFQLIQIREQDLQAQVSGITATY</sequence>
<keyword evidence="2" id="KW-1185">Reference proteome</keyword>
<evidence type="ECO:0000313" key="2">
    <source>
        <dbReference type="Proteomes" id="UP000024635"/>
    </source>
</evidence>
<accession>A0A016SI68</accession>
<protein>
    <submittedName>
        <fullName evidence="1">Uncharacterized protein</fullName>
    </submittedName>
</protein>
<dbReference type="AlphaFoldDB" id="A0A016SI68"/>
<organism evidence="1 2">
    <name type="scientific">Ancylostoma ceylanicum</name>
    <dbReference type="NCBI Taxonomy" id="53326"/>
    <lineage>
        <taxon>Eukaryota</taxon>
        <taxon>Metazoa</taxon>
        <taxon>Ecdysozoa</taxon>
        <taxon>Nematoda</taxon>
        <taxon>Chromadorea</taxon>
        <taxon>Rhabditida</taxon>
        <taxon>Rhabditina</taxon>
        <taxon>Rhabditomorpha</taxon>
        <taxon>Strongyloidea</taxon>
        <taxon>Ancylostomatidae</taxon>
        <taxon>Ancylostomatinae</taxon>
        <taxon>Ancylostoma</taxon>
    </lineage>
</organism>
<comment type="caution">
    <text evidence="1">The sequence shown here is derived from an EMBL/GenBank/DDBJ whole genome shotgun (WGS) entry which is preliminary data.</text>
</comment>
<name>A0A016SI68_9BILA</name>
<reference evidence="2" key="1">
    <citation type="journal article" date="2015" name="Nat. Genet.">
        <title>The genome and transcriptome of the zoonotic hookworm Ancylostoma ceylanicum identify infection-specific gene families.</title>
        <authorList>
            <person name="Schwarz E.M."/>
            <person name="Hu Y."/>
            <person name="Antoshechkin I."/>
            <person name="Miller M.M."/>
            <person name="Sternberg P.W."/>
            <person name="Aroian R.V."/>
        </authorList>
    </citation>
    <scope>NUCLEOTIDE SEQUENCE</scope>
    <source>
        <strain evidence="2">HY135</strain>
    </source>
</reference>
<proteinExistence type="predicted"/>
<gene>
    <name evidence="1" type="primary">Acey_s0220.g2501</name>
    <name evidence="1" type="ORF">Y032_0220g2501</name>
</gene>